<gene>
    <name evidence="1" type="ORF">POL68_23275</name>
</gene>
<organism evidence="1 2">
    <name type="scientific">Stigmatella ashevillensis</name>
    <dbReference type="NCBI Taxonomy" id="2995309"/>
    <lineage>
        <taxon>Bacteria</taxon>
        <taxon>Pseudomonadati</taxon>
        <taxon>Myxococcota</taxon>
        <taxon>Myxococcia</taxon>
        <taxon>Myxococcales</taxon>
        <taxon>Cystobacterineae</taxon>
        <taxon>Archangiaceae</taxon>
        <taxon>Stigmatella</taxon>
    </lineage>
</organism>
<evidence type="ECO:0000313" key="2">
    <source>
        <dbReference type="Proteomes" id="UP001221838"/>
    </source>
</evidence>
<dbReference type="EMBL" id="JAQNDM010000002">
    <property type="protein sequence ID" value="MDC0711412.1"/>
    <property type="molecule type" value="Genomic_DNA"/>
</dbReference>
<comment type="caution">
    <text evidence="1">The sequence shown here is derived from an EMBL/GenBank/DDBJ whole genome shotgun (WGS) entry which is preliminary data.</text>
</comment>
<sequence>MGTPSLDAWPFIMQLVYSGINPAMLEAYSNPNEISALPDSPFFQEAVEAVKLAHQVLGADFDALSMERKIALLGFIRASGPDAFSQKFKTGGRTSEALEALVPPRLVFPEPSLNQLRNGEFLLMMASTGPAVRYLHRHLQVSERILETPRTVFAPFDTFHFATGTAIRQFEEHVFQKSEHLRSKEMSLGSYTLGFLELIVFFAKAPPVAKLSPAPAGMLIFKKKTHLIKTELKDFDAFMELRKKLWLAHTSPPKNETEDKDPLALSEDDLKKFKYLLAYVQEGHTSELNTLKALAGKLSDQAKKYAEGAWEETPIGAKVAIISVPALLAGYSLYRHSQGTATAFDQTFLGGLGSLMAQAPFNILSPKKSAGFQTQPTQLSAKGFLEPLKRNFSFPQAKPVESKGLSWGGSLTFNQHKRLPTAATPQVLKANGFSDPRVWYCEKTCGTYRTDELRVMVQRGELTLTDQVMDLTSDGALTELSSIPMVAAQKLYSTAEKTASATLEYHSTFFRGQPEAYSLPPFHVKAQGEWKNWTLAAAASSKFEDFKNPADDETNPDDDKITGFVRDLEFTVRRKLLAGLNTPSRTSQIDLWGTLKDSQVETPLSQLNKHTLVTTAGVRWDVVRRDKNELSFSLAGSVYPDTPGSAQEDRSPELDLHTHLMNKKLTLSLDAKLLLKKEPQASSVQLHFFYNLGGKR</sequence>
<evidence type="ECO:0000313" key="1">
    <source>
        <dbReference type="EMBL" id="MDC0711412.1"/>
    </source>
</evidence>
<reference evidence="1 2" key="1">
    <citation type="submission" date="2022-11" db="EMBL/GenBank/DDBJ databases">
        <title>Minimal conservation of predation-associated metabolite biosynthetic gene clusters underscores biosynthetic potential of Myxococcota including descriptions for ten novel species: Archangium lansinium sp. nov., Myxococcus landrumus sp. nov., Nannocystis bai.</title>
        <authorList>
            <person name="Ahearne A."/>
            <person name="Stevens C."/>
            <person name="Dowd S."/>
        </authorList>
    </citation>
    <scope>NUCLEOTIDE SEQUENCE [LARGE SCALE GENOMIC DNA]</scope>
    <source>
        <strain evidence="1 2">NCWAL01</strain>
    </source>
</reference>
<dbReference type="Proteomes" id="UP001221838">
    <property type="component" value="Unassembled WGS sequence"/>
</dbReference>
<protein>
    <submittedName>
        <fullName evidence="1">Uncharacterized protein</fullName>
    </submittedName>
</protein>
<name>A0ABT5DCL9_9BACT</name>
<accession>A0ABT5DCL9</accession>
<proteinExistence type="predicted"/>
<dbReference type="RefSeq" id="WP_272141365.1">
    <property type="nucleotide sequence ID" value="NZ_JAQNDM010000002.1"/>
</dbReference>
<keyword evidence="2" id="KW-1185">Reference proteome</keyword>